<comment type="caution">
    <text evidence="1">The sequence shown here is derived from an EMBL/GenBank/DDBJ whole genome shotgun (WGS) entry which is preliminary data.</text>
</comment>
<dbReference type="AlphaFoldDB" id="A0A963YQH1"/>
<reference evidence="1" key="2">
    <citation type="submission" date="2021-01" db="EMBL/GenBank/DDBJ databases">
        <authorList>
            <person name="Mieszkin S."/>
            <person name="Pouder E."/>
            <person name="Alain K."/>
        </authorList>
    </citation>
    <scope>NUCLEOTIDE SEQUENCE</scope>
    <source>
        <strain evidence="1">HW T2.11</strain>
    </source>
</reference>
<dbReference type="EMBL" id="JAESVB010000002">
    <property type="protein sequence ID" value="MCB8874926.1"/>
    <property type="molecule type" value="Genomic_DNA"/>
</dbReference>
<protein>
    <recommendedName>
        <fullName evidence="3">Glycosyltransferase</fullName>
    </recommendedName>
</protein>
<evidence type="ECO:0008006" key="3">
    <source>
        <dbReference type="Google" id="ProtNLM"/>
    </source>
</evidence>
<dbReference type="Gene3D" id="3.90.550.10">
    <property type="entry name" value="Spore Coat Polysaccharide Biosynthesis Protein SpsA, Chain A"/>
    <property type="match status" value="1"/>
</dbReference>
<organism evidence="1 2">
    <name type="scientific">Acidisoma silvae</name>
    <dbReference type="NCBI Taxonomy" id="2802396"/>
    <lineage>
        <taxon>Bacteria</taxon>
        <taxon>Pseudomonadati</taxon>
        <taxon>Pseudomonadota</taxon>
        <taxon>Alphaproteobacteria</taxon>
        <taxon>Acetobacterales</taxon>
        <taxon>Acidocellaceae</taxon>
        <taxon>Acidisoma</taxon>
    </lineage>
</organism>
<gene>
    <name evidence="1" type="ORF">ASILVAE211_07010</name>
</gene>
<reference evidence="1" key="1">
    <citation type="journal article" date="2021" name="Microorganisms">
        <title>Acidisoma silvae sp. nov. and Acidisomacellulosilytica sp. nov., Two Acidophilic Bacteria Isolated from Decaying Wood, Hydrolyzing Cellulose and Producing Poly-3-hydroxybutyrate.</title>
        <authorList>
            <person name="Mieszkin S."/>
            <person name="Pouder E."/>
            <person name="Uroz S."/>
            <person name="Simon-Colin C."/>
            <person name="Alain K."/>
        </authorList>
    </citation>
    <scope>NUCLEOTIDE SEQUENCE</scope>
    <source>
        <strain evidence="1">HW T2.11</strain>
    </source>
</reference>
<dbReference type="SUPFAM" id="SSF53448">
    <property type="entry name" value="Nucleotide-diphospho-sugar transferases"/>
    <property type="match status" value="1"/>
</dbReference>
<accession>A0A963YQH1</accession>
<dbReference type="SUPFAM" id="SSF52540">
    <property type="entry name" value="P-loop containing nucleoside triphosphate hydrolases"/>
    <property type="match status" value="1"/>
</dbReference>
<dbReference type="Gene3D" id="3.40.50.300">
    <property type="entry name" value="P-loop containing nucleotide triphosphate hydrolases"/>
    <property type="match status" value="1"/>
</dbReference>
<dbReference type="RefSeq" id="WP_227320581.1">
    <property type="nucleotide sequence ID" value="NZ_JAESVB010000002.1"/>
</dbReference>
<dbReference type="InterPro" id="IPR029044">
    <property type="entry name" value="Nucleotide-diphossugar_trans"/>
</dbReference>
<name>A0A963YQH1_9PROT</name>
<dbReference type="InterPro" id="IPR027417">
    <property type="entry name" value="P-loop_NTPase"/>
</dbReference>
<proteinExistence type="predicted"/>
<evidence type="ECO:0000313" key="2">
    <source>
        <dbReference type="Proteomes" id="UP000708298"/>
    </source>
</evidence>
<evidence type="ECO:0000313" key="1">
    <source>
        <dbReference type="EMBL" id="MCB8874926.1"/>
    </source>
</evidence>
<dbReference type="Proteomes" id="UP000708298">
    <property type="component" value="Unassembled WGS sequence"/>
</dbReference>
<sequence>MSDAIFIAGYYRSGTSALSGMLQKLGVTIHNDADPNEHNPRGFYEIPELIEFDVDLFNRLGMQWADLRSLPPDWHERADMPGFLSRLGEIIRRRFAQEPLWAIKHPHLCRLLPLYERAAREAGHRPHALHISRDPWTVAASQHKKNGLSRSHALLLWASYSIAAERQTRGLKRSWLTYAQLLKAPLDQVRKIEDDLGLALIDRRPQGRREAIATLTLQLDRSKPVDQDRMLTPLHRLVDGMWQALQDEDATDTTWDGFAQSCAEMVDFVVELAESKGPVLPWVSHQPAPLAKTAEGSAAGLRPAERLDAGARARLAALAAESGALPRLCVIIVAPTARAHAIAESLQSLRQQWHAPTAIRLLTSEDSDLPDLVTTRVAAEAGAITAALCAMANALAESADYVAVLNAGDIISPDACLRFALEAQRTAADMLYCDEIVPRDTGPWIRHKPAWEPTRLRQSPFIGDWVWYGTEALARIGGFDPAFAGAEEFDLHLRLSEAGATVVRLPEALFTRSALSRRDNIPSTLFMARAEGAIAASLARSGLDGAVVARPFPGLYRHHRKVADPGTSTILLCDQAEVAAIDHWLRAMLMTTVLTGPIILAGADLPFATATFFQQIADKAEALEHKVLAVAPAPGLTTGDALRHALALVLTAHVAIIDARAQAQAPEWREGLRSRLADPRVGLVGARTLAPLLADRTRFTVQGPIIIGADSRMGAGHLSDDPGPGGWLAVDQEASALAPPALLARRHVLAGCDIPSLSGDALWIDLGAQIRAAGHALVWTPDVSFIIAGQTIRADYEGQFRLGSPVARSLPWEDPFHHPALSLHGDLLAPEQRPGLVRATPADRSSLLLSGPPVAGQPVFNAARALRGAGLIAASWTADIVMPGELGRRAPSLWLRINPEDGAIPHAPAFDAIFTRAPHPDSKPVLTAADRLYATSSGLQAQLRKLLPPSRPVTLWQPALSRPIWQDLAIGSGINSRPRILWIDEGIGPPWLIDLINETQKDALWIVIERPGGIYTGGVTRLRAPDSEEAWAAELGALAPHLLVRPVDQDQDAAADCYVTLMAAAAGCRLLLDDRLDHPDSLPAQRLPNRLAAWQRAIRTALEDFPQTLTQGKETRAAALSLPAMEETTPPWAVFPASALRAPRAAE</sequence>
<keyword evidence="2" id="KW-1185">Reference proteome</keyword>